<comment type="similarity">
    <text evidence="5 7">Belongs to the DEAD box helicase family.</text>
</comment>
<evidence type="ECO:0000256" key="4">
    <source>
        <dbReference type="ARBA" id="ARBA00022840"/>
    </source>
</evidence>
<dbReference type="SMART" id="SM00487">
    <property type="entry name" value="DEXDc"/>
    <property type="match status" value="1"/>
</dbReference>
<dbReference type="AlphaFoldDB" id="A0A1D9PE05"/>
<dbReference type="InterPro" id="IPR050079">
    <property type="entry name" value="DEAD_box_RNA_helicase"/>
</dbReference>
<proteinExistence type="inferred from homology"/>
<dbReference type="CDD" id="cd18787">
    <property type="entry name" value="SF2_C_DEAD"/>
    <property type="match status" value="1"/>
</dbReference>
<dbReference type="PROSITE" id="PS51194">
    <property type="entry name" value="HELICASE_CTER"/>
    <property type="match status" value="1"/>
</dbReference>
<dbReference type="KEGG" id="fcm:BIW12_14685"/>
<evidence type="ECO:0000256" key="5">
    <source>
        <dbReference type="ARBA" id="ARBA00038437"/>
    </source>
</evidence>
<dbReference type="InterPro" id="IPR001650">
    <property type="entry name" value="Helicase_C-like"/>
</dbReference>
<dbReference type="SUPFAM" id="SSF52540">
    <property type="entry name" value="P-loop containing nucleoside triphosphate hydrolases"/>
    <property type="match status" value="1"/>
</dbReference>
<evidence type="ECO:0000256" key="6">
    <source>
        <dbReference type="PROSITE-ProRule" id="PRU00552"/>
    </source>
</evidence>
<dbReference type="Gene3D" id="3.40.50.300">
    <property type="entry name" value="P-loop containing nucleotide triphosphate hydrolases"/>
    <property type="match status" value="2"/>
</dbReference>
<feature type="domain" description="DEAD-box RNA helicase Q" evidence="10">
    <location>
        <begin position="3"/>
        <end position="31"/>
    </location>
</feature>
<sequence>MSKQFSDLGISTALLQTLNDLKLVAPTAIQEQAIPLLLANQTDLVGLAKTGTGKTAAFGLPILQLIDSSKPNVQAVILVPTRELGQQVFKNLEAFAQNLPAVSIAAVCGGIPIKPQIERLSNPTHIVVATPGRLIDLLQRKAISLKETQFLVLDEADEMVSILKESLDEIVAELPKNHRTFLFSATMPGTIKQLIQNYLHKNVVQISANMETSGNQSIDHQYIIVDPIEKLDVLMHFLNSREGQRGIIFCKTKAAVNKLAKNLAINRFSSGALHGSLTQGIRDRIMEQFREGHINILVATDLAARGIDVKEIAYVVNYHLPDTYENYVHRSGRTARAGANGLSLTVLQAEEEVEIADFEKELGIQFKPFAKPSVASIEDNNTLLWAKQIFKTKPNHEVDSELKNKIKTIFHHLTKDELIEKILANHLLQNKNQVAEKPVKKLKQKK</sequence>
<dbReference type="GO" id="GO:0005829">
    <property type="term" value="C:cytosol"/>
    <property type="evidence" value="ECO:0007669"/>
    <property type="project" value="TreeGrafter"/>
</dbReference>
<accession>A0A1D9PE05</accession>
<dbReference type="InterPro" id="IPR014014">
    <property type="entry name" value="RNA_helicase_DEAD_Q_motif"/>
</dbReference>
<dbReference type="GO" id="GO:0016787">
    <property type="term" value="F:hydrolase activity"/>
    <property type="evidence" value="ECO:0007669"/>
    <property type="project" value="UniProtKB-KW"/>
</dbReference>
<gene>
    <name evidence="11" type="ORF">BIW12_14685</name>
</gene>
<keyword evidence="3 7" id="KW-0347">Helicase</keyword>
<evidence type="ECO:0000313" key="12">
    <source>
        <dbReference type="Proteomes" id="UP000178198"/>
    </source>
</evidence>
<dbReference type="OrthoDB" id="9785240at2"/>
<evidence type="ECO:0000256" key="3">
    <source>
        <dbReference type="ARBA" id="ARBA00022806"/>
    </source>
</evidence>
<evidence type="ECO:0000259" key="10">
    <source>
        <dbReference type="PROSITE" id="PS51195"/>
    </source>
</evidence>
<dbReference type="Proteomes" id="UP000178198">
    <property type="component" value="Chromosome"/>
</dbReference>
<protein>
    <submittedName>
        <fullName evidence="11">DEAD/DEAH box helicase</fullName>
    </submittedName>
</protein>
<keyword evidence="2 7" id="KW-0378">Hydrolase</keyword>
<feature type="domain" description="Helicase ATP-binding" evidence="8">
    <location>
        <begin position="35"/>
        <end position="205"/>
    </location>
</feature>
<evidence type="ECO:0000313" key="11">
    <source>
        <dbReference type="EMBL" id="APA00565.1"/>
    </source>
</evidence>
<dbReference type="PANTHER" id="PTHR47959">
    <property type="entry name" value="ATP-DEPENDENT RNA HELICASE RHLE-RELATED"/>
    <property type="match status" value="1"/>
</dbReference>
<dbReference type="InterPro" id="IPR000629">
    <property type="entry name" value="RNA-helicase_DEAD-box_CS"/>
</dbReference>
<evidence type="ECO:0000256" key="2">
    <source>
        <dbReference type="ARBA" id="ARBA00022801"/>
    </source>
</evidence>
<dbReference type="Pfam" id="PF00270">
    <property type="entry name" value="DEAD"/>
    <property type="match status" value="1"/>
</dbReference>
<dbReference type="STRING" id="1306519.BIW12_14685"/>
<name>A0A1D9PE05_9FLAO</name>
<dbReference type="PROSITE" id="PS51192">
    <property type="entry name" value="HELICASE_ATP_BIND_1"/>
    <property type="match status" value="1"/>
</dbReference>
<dbReference type="GO" id="GO:0003676">
    <property type="term" value="F:nucleic acid binding"/>
    <property type="evidence" value="ECO:0007669"/>
    <property type="project" value="InterPro"/>
</dbReference>
<dbReference type="SMART" id="SM00490">
    <property type="entry name" value="HELICc"/>
    <property type="match status" value="1"/>
</dbReference>
<dbReference type="PROSITE" id="PS51195">
    <property type="entry name" value="Q_MOTIF"/>
    <property type="match status" value="1"/>
</dbReference>
<dbReference type="CDD" id="cd00268">
    <property type="entry name" value="DEADc"/>
    <property type="match status" value="1"/>
</dbReference>
<dbReference type="InterPro" id="IPR044742">
    <property type="entry name" value="DEAD/DEAH_RhlB"/>
</dbReference>
<reference evidence="11 12" key="1">
    <citation type="submission" date="2016-10" db="EMBL/GenBank/DDBJ databases">
        <title>Complete Genome Sequence of Flavobacterium sp. PK15.</title>
        <authorList>
            <person name="Ekwe A."/>
            <person name="Kim S.B."/>
        </authorList>
    </citation>
    <scope>NUCLEOTIDE SEQUENCE [LARGE SCALE GENOMIC DNA]</scope>
    <source>
        <strain evidence="11 12">PK15</strain>
    </source>
</reference>
<dbReference type="InterPro" id="IPR027417">
    <property type="entry name" value="P-loop_NTPase"/>
</dbReference>
<dbReference type="PANTHER" id="PTHR47959:SF1">
    <property type="entry name" value="ATP-DEPENDENT RNA HELICASE DBPA"/>
    <property type="match status" value="1"/>
</dbReference>
<feature type="domain" description="Helicase C-terminal" evidence="9">
    <location>
        <begin position="230"/>
        <end position="406"/>
    </location>
</feature>
<dbReference type="GO" id="GO:0003724">
    <property type="term" value="F:RNA helicase activity"/>
    <property type="evidence" value="ECO:0007669"/>
    <property type="project" value="InterPro"/>
</dbReference>
<evidence type="ECO:0000256" key="7">
    <source>
        <dbReference type="RuleBase" id="RU000492"/>
    </source>
</evidence>
<feature type="short sequence motif" description="Q motif" evidence="6">
    <location>
        <begin position="3"/>
        <end position="31"/>
    </location>
</feature>
<dbReference type="Pfam" id="PF00271">
    <property type="entry name" value="Helicase_C"/>
    <property type="match status" value="1"/>
</dbReference>
<evidence type="ECO:0000259" key="9">
    <source>
        <dbReference type="PROSITE" id="PS51194"/>
    </source>
</evidence>
<evidence type="ECO:0000256" key="1">
    <source>
        <dbReference type="ARBA" id="ARBA00022741"/>
    </source>
</evidence>
<dbReference type="InterPro" id="IPR014001">
    <property type="entry name" value="Helicase_ATP-bd"/>
</dbReference>
<keyword evidence="4 7" id="KW-0067">ATP-binding</keyword>
<evidence type="ECO:0000259" key="8">
    <source>
        <dbReference type="PROSITE" id="PS51192"/>
    </source>
</evidence>
<dbReference type="PROSITE" id="PS00039">
    <property type="entry name" value="DEAD_ATP_HELICASE"/>
    <property type="match status" value="1"/>
</dbReference>
<keyword evidence="1 7" id="KW-0547">Nucleotide-binding</keyword>
<dbReference type="RefSeq" id="WP_071185801.1">
    <property type="nucleotide sequence ID" value="NZ_CP017774.1"/>
</dbReference>
<dbReference type="GO" id="GO:0005524">
    <property type="term" value="F:ATP binding"/>
    <property type="evidence" value="ECO:0007669"/>
    <property type="project" value="UniProtKB-KW"/>
</dbReference>
<dbReference type="InterPro" id="IPR011545">
    <property type="entry name" value="DEAD/DEAH_box_helicase_dom"/>
</dbReference>
<organism evidence="11 12">
    <name type="scientific">Flavobacterium commune</name>
    <dbReference type="NCBI Taxonomy" id="1306519"/>
    <lineage>
        <taxon>Bacteria</taxon>
        <taxon>Pseudomonadati</taxon>
        <taxon>Bacteroidota</taxon>
        <taxon>Flavobacteriia</taxon>
        <taxon>Flavobacteriales</taxon>
        <taxon>Flavobacteriaceae</taxon>
        <taxon>Flavobacterium</taxon>
    </lineage>
</organism>
<dbReference type="EMBL" id="CP017774">
    <property type="protein sequence ID" value="APA00565.1"/>
    <property type="molecule type" value="Genomic_DNA"/>
</dbReference>
<keyword evidence="12" id="KW-1185">Reference proteome</keyword>